<dbReference type="RefSeq" id="WP_038182494.1">
    <property type="nucleotide sequence ID" value="NZ_ASQA01000013.1"/>
</dbReference>
<dbReference type="eggNOG" id="COG3209">
    <property type="taxonomic scope" value="Bacteria"/>
</dbReference>
<protein>
    <submittedName>
        <fullName evidence="1">Uncharacterized protein</fullName>
    </submittedName>
</protein>
<name>W4F1F6_9BACL</name>
<proteinExistence type="predicted"/>
<comment type="caution">
    <text evidence="1">The sequence shown here is derived from an EMBL/GenBank/DDBJ whole genome shotgun (WGS) entry which is preliminary data.</text>
</comment>
<evidence type="ECO:0000313" key="1">
    <source>
        <dbReference type="EMBL" id="ETT86683.1"/>
    </source>
</evidence>
<reference evidence="1 2" key="1">
    <citation type="journal article" date="2014" name="BMC Genomics">
        <title>Genomic comparison of sporeforming bacilli isolated from milk.</title>
        <authorList>
            <person name="Moreno Switt A.I."/>
            <person name="Andrus A.D."/>
            <person name="Ranieri M.L."/>
            <person name="Orsi R.H."/>
            <person name="Ivy R."/>
            <person name="den Bakker H.C."/>
            <person name="Martin N.H."/>
            <person name="Wiedmann M."/>
            <person name="Boor K.J."/>
        </authorList>
    </citation>
    <scope>NUCLEOTIDE SEQUENCE [LARGE SCALE GENOMIC DNA]</scope>
    <source>
        <strain evidence="1 2">FSL R5-213</strain>
    </source>
</reference>
<keyword evidence="2" id="KW-1185">Reference proteome</keyword>
<organism evidence="1 2">
    <name type="scientific">Viridibacillus arenosi FSL R5-213</name>
    <dbReference type="NCBI Taxonomy" id="1227360"/>
    <lineage>
        <taxon>Bacteria</taxon>
        <taxon>Bacillati</taxon>
        <taxon>Bacillota</taxon>
        <taxon>Bacilli</taxon>
        <taxon>Bacillales</taxon>
        <taxon>Caryophanaceae</taxon>
        <taxon>Viridibacillus</taxon>
    </lineage>
</organism>
<dbReference type="EMBL" id="ASQA01000013">
    <property type="protein sequence ID" value="ETT86683.1"/>
    <property type="molecule type" value="Genomic_DNA"/>
</dbReference>
<accession>W4F1F6</accession>
<dbReference type="Proteomes" id="UP000019062">
    <property type="component" value="Unassembled WGS sequence"/>
</dbReference>
<evidence type="ECO:0000313" key="2">
    <source>
        <dbReference type="Proteomes" id="UP000019062"/>
    </source>
</evidence>
<sequence>MKNKKNDKKHHYFKLNADDILEIVCHHLADQEELGTYNSKLTFIDEGNDELRIVAAFGELEDESITELDLFKLDKEIDYNGDHANIPEGCNLDPTNPETREKVKRLLDKIKNGEKIIH</sequence>
<gene>
    <name evidence="1" type="ORF">C176_08222</name>
</gene>
<dbReference type="AlphaFoldDB" id="W4F1F6"/>